<proteinExistence type="predicted"/>
<dbReference type="PROSITE" id="PS51257">
    <property type="entry name" value="PROKAR_LIPOPROTEIN"/>
    <property type="match status" value="1"/>
</dbReference>
<organism evidence="3 4">
    <name type="scientific">Cryomyces antarcticus</name>
    <dbReference type="NCBI Taxonomy" id="329879"/>
    <lineage>
        <taxon>Eukaryota</taxon>
        <taxon>Fungi</taxon>
        <taxon>Dikarya</taxon>
        <taxon>Ascomycota</taxon>
        <taxon>Pezizomycotina</taxon>
        <taxon>Dothideomycetes</taxon>
        <taxon>Dothideomycetes incertae sedis</taxon>
        <taxon>Cryomyces</taxon>
    </lineage>
</organism>
<comment type="caution">
    <text evidence="3">The sequence shown here is derived from an EMBL/GenBank/DDBJ whole genome shotgun (WGS) entry which is preliminary data.</text>
</comment>
<dbReference type="Pfam" id="PF00722">
    <property type="entry name" value="Glyco_hydro_16"/>
    <property type="match status" value="1"/>
</dbReference>
<accession>A0ABR0MA62</accession>
<protein>
    <recommendedName>
        <fullName evidence="2">GH16 domain-containing protein</fullName>
    </recommendedName>
</protein>
<keyword evidence="1" id="KW-0732">Signal</keyword>
<dbReference type="PANTHER" id="PTHR38121:SF5">
    <property type="entry name" value="GH16 DOMAIN-CONTAINING PROTEIN"/>
    <property type="match status" value="1"/>
</dbReference>
<sequence>MKTPREALLLGTLLSPIGYVFAACECGYIQNNTALWTSTLHTNFTQVNTTNDWAVQERISPQNATVAPYGITREIRNVEFNPASSNDSLKAKDGSQAGLLLYVRSKLETGSDGTLVPAAEIRTTRRDIQYGSFRAGIHATNVKGTCGAFFWYLNDTQEIDMELLSAGTSSNPSYLDLSLQSEQSFLNGGNVELTPAFKNASLPFIASEGTHEYRFDWTPNKVSFYVDGSWLYDMTGSAYVPISSGQLILNHWSNGNAGWSGGPPKADAKMTVTYVTAYFNSTDAQSNANFQQTCRSRATQPDAMCAILSPAFPLSSGSSGRVAFRMGSLFGSWRPVFTVAGFLYVLFDVCV</sequence>
<dbReference type="InterPro" id="IPR000757">
    <property type="entry name" value="Beta-glucanase-like"/>
</dbReference>
<dbReference type="SUPFAM" id="SSF49899">
    <property type="entry name" value="Concanavalin A-like lectins/glucanases"/>
    <property type="match status" value="1"/>
</dbReference>
<name>A0ABR0MA62_9PEZI</name>
<feature type="chain" id="PRO_5045750900" description="GH16 domain-containing protein" evidence="1">
    <location>
        <begin position="23"/>
        <end position="351"/>
    </location>
</feature>
<gene>
    <name evidence="3" type="ORF">LTR16_001427</name>
</gene>
<dbReference type="InterPro" id="IPR013320">
    <property type="entry name" value="ConA-like_dom_sf"/>
</dbReference>
<dbReference type="PANTHER" id="PTHR38121">
    <property type="entry name" value="GH16 DOMAIN-CONTAINING PROTEIN"/>
    <property type="match status" value="1"/>
</dbReference>
<dbReference type="PROSITE" id="PS51762">
    <property type="entry name" value="GH16_2"/>
    <property type="match status" value="1"/>
</dbReference>
<dbReference type="EMBL" id="JAVRRA010000075">
    <property type="protein sequence ID" value="KAK5294391.1"/>
    <property type="molecule type" value="Genomic_DNA"/>
</dbReference>
<evidence type="ECO:0000313" key="4">
    <source>
        <dbReference type="Proteomes" id="UP001357485"/>
    </source>
</evidence>
<dbReference type="CDD" id="cd00413">
    <property type="entry name" value="Glyco_hydrolase_16"/>
    <property type="match status" value="1"/>
</dbReference>
<reference evidence="3 4" key="1">
    <citation type="submission" date="2023-08" db="EMBL/GenBank/DDBJ databases">
        <title>Black Yeasts Isolated from many extreme environments.</title>
        <authorList>
            <person name="Coleine C."/>
            <person name="Stajich J.E."/>
            <person name="Selbmann L."/>
        </authorList>
    </citation>
    <scope>NUCLEOTIDE SEQUENCE [LARGE SCALE GENOMIC DNA]</scope>
    <source>
        <strain evidence="3 4">CCFEE 536</strain>
    </source>
</reference>
<dbReference type="Proteomes" id="UP001357485">
    <property type="component" value="Unassembled WGS sequence"/>
</dbReference>
<feature type="signal peptide" evidence="1">
    <location>
        <begin position="1"/>
        <end position="22"/>
    </location>
</feature>
<dbReference type="Gene3D" id="2.60.120.200">
    <property type="match status" value="1"/>
</dbReference>
<evidence type="ECO:0000313" key="3">
    <source>
        <dbReference type="EMBL" id="KAK5294391.1"/>
    </source>
</evidence>
<evidence type="ECO:0000256" key="1">
    <source>
        <dbReference type="SAM" id="SignalP"/>
    </source>
</evidence>
<keyword evidence="4" id="KW-1185">Reference proteome</keyword>
<evidence type="ECO:0000259" key="2">
    <source>
        <dbReference type="PROSITE" id="PS51762"/>
    </source>
</evidence>
<feature type="domain" description="GH16" evidence="2">
    <location>
        <begin position="60"/>
        <end position="283"/>
    </location>
</feature>